<evidence type="ECO:0000256" key="6">
    <source>
        <dbReference type="ARBA" id="ARBA00023002"/>
    </source>
</evidence>
<protein>
    <submittedName>
        <fullName evidence="10">Epoxyqueuosine reductase</fullName>
    </submittedName>
</protein>
<evidence type="ECO:0000256" key="5">
    <source>
        <dbReference type="ARBA" id="ARBA00022785"/>
    </source>
</evidence>
<dbReference type="NCBIfam" id="TIGR00276">
    <property type="entry name" value="tRNA epoxyqueuosine(34) reductase QueG"/>
    <property type="match status" value="1"/>
</dbReference>
<dbReference type="SUPFAM" id="SSF48371">
    <property type="entry name" value="ARM repeat"/>
    <property type="match status" value="1"/>
</dbReference>
<evidence type="ECO:0000259" key="9">
    <source>
        <dbReference type="PROSITE" id="PS51379"/>
    </source>
</evidence>
<dbReference type="InterPro" id="IPR017896">
    <property type="entry name" value="4Fe4S_Fe-S-bd"/>
</dbReference>
<keyword evidence="4" id="KW-0479">Metal-binding</keyword>
<dbReference type="InterPro" id="IPR011989">
    <property type="entry name" value="ARM-like"/>
</dbReference>
<evidence type="ECO:0000256" key="3">
    <source>
        <dbReference type="ARBA" id="ARBA00022694"/>
    </source>
</evidence>
<organism evidence="10 11">
    <name type="scientific">Marininema mesophilum</name>
    <dbReference type="NCBI Taxonomy" id="1048340"/>
    <lineage>
        <taxon>Bacteria</taxon>
        <taxon>Bacillati</taxon>
        <taxon>Bacillota</taxon>
        <taxon>Bacilli</taxon>
        <taxon>Bacillales</taxon>
        <taxon>Thermoactinomycetaceae</taxon>
        <taxon>Marininema</taxon>
    </lineage>
</organism>
<keyword evidence="1" id="KW-0004">4Fe-4S</keyword>
<dbReference type="InterPro" id="IPR004453">
    <property type="entry name" value="QueG"/>
</dbReference>
<keyword evidence="6" id="KW-0560">Oxidoreductase</keyword>
<evidence type="ECO:0000256" key="7">
    <source>
        <dbReference type="ARBA" id="ARBA00023004"/>
    </source>
</evidence>
<dbReference type="AlphaFoldDB" id="A0A1H3C711"/>
<keyword evidence="5" id="KW-0671">Queuosine biosynthesis</keyword>
<evidence type="ECO:0000256" key="4">
    <source>
        <dbReference type="ARBA" id="ARBA00022723"/>
    </source>
</evidence>
<name>A0A1H3C711_9BACL</name>
<dbReference type="InterPro" id="IPR016024">
    <property type="entry name" value="ARM-type_fold"/>
</dbReference>
<keyword evidence="8" id="KW-0411">Iron-sulfur</keyword>
<evidence type="ECO:0000256" key="8">
    <source>
        <dbReference type="ARBA" id="ARBA00023014"/>
    </source>
</evidence>
<feature type="domain" description="4Fe-4S ferredoxin-type" evidence="9">
    <location>
        <begin position="179"/>
        <end position="208"/>
    </location>
</feature>
<evidence type="ECO:0000313" key="11">
    <source>
        <dbReference type="Proteomes" id="UP000198534"/>
    </source>
</evidence>
<dbReference type="Pfam" id="PF13484">
    <property type="entry name" value="Fer4_16"/>
    <property type="match status" value="1"/>
</dbReference>
<dbReference type="RefSeq" id="WP_091742785.1">
    <property type="nucleotide sequence ID" value="NZ_FNNQ01000020.1"/>
</dbReference>
<keyword evidence="3" id="KW-0819">tRNA processing</keyword>
<keyword evidence="11" id="KW-1185">Reference proteome</keyword>
<dbReference type="InterPro" id="IPR017900">
    <property type="entry name" value="4Fe4S_Fe_S_CS"/>
</dbReference>
<dbReference type="PROSITE" id="PS00198">
    <property type="entry name" value="4FE4S_FER_1"/>
    <property type="match status" value="1"/>
</dbReference>
<dbReference type="Pfam" id="PF08331">
    <property type="entry name" value="QueG_DUF1730"/>
    <property type="match status" value="1"/>
</dbReference>
<dbReference type="EMBL" id="FNNQ01000020">
    <property type="protein sequence ID" value="SDX49840.1"/>
    <property type="molecule type" value="Genomic_DNA"/>
</dbReference>
<dbReference type="Proteomes" id="UP000198534">
    <property type="component" value="Unassembled WGS sequence"/>
</dbReference>
<dbReference type="OrthoDB" id="9784571at2"/>
<evidence type="ECO:0000256" key="1">
    <source>
        <dbReference type="ARBA" id="ARBA00022485"/>
    </source>
</evidence>
<dbReference type="SMART" id="SM00567">
    <property type="entry name" value="EZ_HEAT"/>
    <property type="match status" value="2"/>
</dbReference>
<dbReference type="SUPFAM" id="SSF46548">
    <property type="entry name" value="alpha-helical ferredoxin"/>
    <property type="match status" value="1"/>
</dbReference>
<dbReference type="PANTHER" id="PTHR30002">
    <property type="entry name" value="EPOXYQUEUOSINE REDUCTASE"/>
    <property type="match status" value="1"/>
</dbReference>
<evidence type="ECO:0000313" key="10">
    <source>
        <dbReference type="EMBL" id="SDX49840.1"/>
    </source>
</evidence>
<proteinExistence type="predicted"/>
<gene>
    <name evidence="10" type="ORF">SAMN05444487_12035</name>
</gene>
<sequence length="379" mass="41739">MAPESLKELLIAEAHNMGIDKIGFASADPFTELKERLIRHREAGYESGFEEPDLDKRIDPAKSLVGAKTIIAIALAYPSQMGNLPTSSPGEYRGLFCRASWGADYHLVLRQRLEALKAKLLEMKPEANCEVMVDTGALSDRAVAERAGIGWSGKNTSIITEEYGSWVYLGEMITDVWIPPDTPVTAGCGDCNACIDACPTGALVGPGQLNSQACLAYLTQTKGFLAKEYRDQLGTYLYGFETCQVVCPYNRNKQPSKHKEFQPDPEQVKPLLKPLLTMSNRQFRERFGTMAGSWRGKKPIQRNAIIALGRVRDHTAVPDLTHLLKNDPRPVIRGTAAWALGRIGGDVVLTALKQALSTETDEAVREEIRDALADHEQVV</sequence>
<dbReference type="InterPro" id="IPR004155">
    <property type="entry name" value="PBS_lyase_HEAT"/>
</dbReference>
<dbReference type="PROSITE" id="PS51379">
    <property type="entry name" value="4FE4S_FER_2"/>
    <property type="match status" value="1"/>
</dbReference>
<dbReference type="Pfam" id="PF13646">
    <property type="entry name" value="HEAT_2"/>
    <property type="match status" value="1"/>
</dbReference>
<dbReference type="STRING" id="1048340.SAMN05444487_12035"/>
<dbReference type="InterPro" id="IPR013542">
    <property type="entry name" value="QueG_DUF1730"/>
</dbReference>
<evidence type="ECO:0000256" key="2">
    <source>
        <dbReference type="ARBA" id="ARBA00022490"/>
    </source>
</evidence>
<accession>A0A1H3C711</accession>
<dbReference type="GO" id="GO:0052693">
    <property type="term" value="F:epoxyqueuosine reductase activity"/>
    <property type="evidence" value="ECO:0007669"/>
    <property type="project" value="TreeGrafter"/>
</dbReference>
<dbReference type="GO" id="GO:0008616">
    <property type="term" value="P:tRNA queuosine(34) biosynthetic process"/>
    <property type="evidence" value="ECO:0007669"/>
    <property type="project" value="UniProtKB-KW"/>
</dbReference>
<keyword evidence="2" id="KW-0963">Cytoplasm</keyword>
<reference evidence="10 11" key="1">
    <citation type="submission" date="2016-10" db="EMBL/GenBank/DDBJ databases">
        <authorList>
            <person name="de Groot N.N."/>
        </authorList>
    </citation>
    <scope>NUCLEOTIDE SEQUENCE [LARGE SCALE GENOMIC DNA]</scope>
    <source>
        <strain evidence="10 11">DSM 45610</strain>
    </source>
</reference>
<dbReference type="GO" id="GO:0051539">
    <property type="term" value="F:4 iron, 4 sulfur cluster binding"/>
    <property type="evidence" value="ECO:0007669"/>
    <property type="project" value="UniProtKB-KW"/>
</dbReference>
<dbReference type="GO" id="GO:0046872">
    <property type="term" value="F:metal ion binding"/>
    <property type="evidence" value="ECO:0007669"/>
    <property type="project" value="UniProtKB-KW"/>
</dbReference>
<dbReference type="Gene3D" id="1.25.10.10">
    <property type="entry name" value="Leucine-rich Repeat Variant"/>
    <property type="match status" value="1"/>
</dbReference>
<keyword evidence="7" id="KW-0408">Iron</keyword>
<dbReference type="PANTHER" id="PTHR30002:SF4">
    <property type="entry name" value="EPOXYQUEUOSINE REDUCTASE"/>
    <property type="match status" value="1"/>
</dbReference>